<dbReference type="OrthoDB" id="442921at2759"/>
<sequence>MVSPCPKQEESVAAARVIVRPGGERRRVVVAVIKPVMLLQGLMDYYYDEVLCKADASARGAGRFIFDGKRVKGEHTPEDLNMVSGGKIDFFLDLLSG</sequence>
<accession>A0A2T7EXR2</accession>
<name>A0A2T7EXR2_9POAL</name>
<dbReference type="SUPFAM" id="SSF54236">
    <property type="entry name" value="Ubiquitin-like"/>
    <property type="match status" value="1"/>
</dbReference>
<protein>
    <recommendedName>
        <fullName evidence="3">Rad60/SUMO-like domain-containing protein</fullName>
    </recommendedName>
</protein>
<proteinExistence type="predicted"/>
<evidence type="ECO:0008006" key="3">
    <source>
        <dbReference type="Google" id="ProtNLM"/>
    </source>
</evidence>
<gene>
    <name evidence="1" type="ORF">GQ55_2G408700</name>
</gene>
<dbReference type="Proteomes" id="UP000244336">
    <property type="component" value="Chromosome 2"/>
</dbReference>
<reference evidence="1 2" key="1">
    <citation type="submission" date="2018-04" db="EMBL/GenBank/DDBJ databases">
        <title>WGS assembly of Panicum hallii var. hallii HAL2.</title>
        <authorList>
            <person name="Lovell J."/>
            <person name="Jenkins J."/>
            <person name="Lowry D."/>
            <person name="Mamidi S."/>
            <person name="Sreedasyam A."/>
            <person name="Weng X."/>
            <person name="Barry K."/>
            <person name="Bonette J."/>
            <person name="Campitelli B."/>
            <person name="Daum C."/>
            <person name="Gordon S."/>
            <person name="Gould B."/>
            <person name="Lipzen A."/>
            <person name="MacQueen A."/>
            <person name="Palacio-Mejia J."/>
            <person name="Plott C."/>
            <person name="Shakirov E."/>
            <person name="Shu S."/>
            <person name="Yoshinaga Y."/>
            <person name="Zane M."/>
            <person name="Rokhsar D."/>
            <person name="Grimwood J."/>
            <person name="Schmutz J."/>
            <person name="Juenger T."/>
        </authorList>
    </citation>
    <scope>NUCLEOTIDE SEQUENCE [LARGE SCALE GENOMIC DNA]</scope>
    <source>
        <strain evidence="2">cv. HAL2</strain>
    </source>
</reference>
<evidence type="ECO:0000313" key="2">
    <source>
        <dbReference type="Proteomes" id="UP000244336"/>
    </source>
</evidence>
<dbReference type="Gramene" id="PUZ72610">
    <property type="protein sequence ID" value="PUZ72610"/>
    <property type="gene ID" value="GQ55_2G408700"/>
</dbReference>
<organism evidence="1 2">
    <name type="scientific">Panicum hallii var. hallii</name>
    <dbReference type="NCBI Taxonomy" id="1504633"/>
    <lineage>
        <taxon>Eukaryota</taxon>
        <taxon>Viridiplantae</taxon>
        <taxon>Streptophyta</taxon>
        <taxon>Embryophyta</taxon>
        <taxon>Tracheophyta</taxon>
        <taxon>Spermatophyta</taxon>
        <taxon>Magnoliopsida</taxon>
        <taxon>Liliopsida</taxon>
        <taxon>Poales</taxon>
        <taxon>Poaceae</taxon>
        <taxon>PACMAD clade</taxon>
        <taxon>Panicoideae</taxon>
        <taxon>Panicodae</taxon>
        <taxon>Paniceae</taxon>
        <taxon>Panicinae</taxon>
        <taxon>Panicum</taxon>
        <taxon>Panicum sect. Panicum</taxon>
    </lineage>
</organism>
<evidence type="ECO:0000313" key="1">
    <source>
        <dbReference type="EMBL" id="PUZ72610.1"/>
    </source>
</evidence>
<dbReference type="AlphaFoldDB" id="A0A2T7EXR2"/>
<dbReference type="Gene3D" id="3.10.20.90">
    <property type="entry name" value="Phosphatidylinositol 3-kinase Catalytic Subunit, Chain A, domain 1"/>
    <property type="match status" value="1"/>
</dbReference>
<keyword evidence="2" id="KW-1185">Reference proteome</keyword>
<dbReference type="EMBL" id="CM009750">
    <property type="protein sequence ID" value="PUZ72610.1"/>
    <property type="molecule type" value="Genomic_DNA"/>
</dbReference>
<dbReference type="InterPro" id="IPR029071">
    <property type="entry name" value="Ubiquitin-like_domsf"/>
</dbReference>